<dbReference type="EMBL" id="MU003719">
    <property type="protein sequence ID" value="KAF2803051.1"/>
    <property type="molecule type" value="Genomic_DNA"/>
</dbReference>
<feature type="region of interest" description="Disordered" evidence="1">
    <location>
        <begin position="76"/>
        <end position="139"/>
    </location>
</feature>
<dbReference type="Proteomes" id="UP000504636">
    <property type="component" value="Unplaced"/>
</dbReference>
<gene>
    <name evidence="2 4" type="ORF">BDZ99DRAFT_547564</name>
</gene>
<dbReference type="OrthoDB" id="3801063at2759"/>
<evidence type="ECO:0000313" key="4">
    <source>
        <dbReference type="RefSeq" id="XP_033570015.1"/>
    </source>
</evidence>
<evidence type="ECO:0000313" key="2">
    <source>
        <dbReference type="EMBL" id="KAF2803051.1"/>
    </source>
</evidence>
<dbReference type="AlphaFoldDB" id="A0A6A6Y2L7"/>
<sequence length="576" mass="63451">MTSKRKAGNIENELSIEQLRDRPLKRTRIARGEGPAASRALHDLPLNVFGGPHGAQHSPVYTNKYLDACIASTTSNGQPVTKAAEVSRNTSKSRKSKEKDGQLPDITQGQLGQGTHQIPVAQGVGSNPLPPPNSKAAQDGFPAFERHFRDSETAHQWRNSRTRAPFIHPNNDPTIPIVKADLLLWVEMLYKMIINRDDVRDHVNSDKYKAYARLAQTTSENIEAACHNLMLEVLNLCDKGFQLADPKLDLAKPGSWSTMSSDAVENMGDQDLQCFMRMVKICFALKHEKTICAEVMSGCFGDRWVRQFVNAPIEWRRRKGNNRRNNDSKPQRAVRKAEENLKRAAKKAEKHAAAELEQEVSNDDPGNTSATKIGNTKAEKQAEPSMTAVFQEAYGLGITIPDLYLGLLVEVDATQEPDASQQLPVTALPSDISLSDPVAQQSPPTQQLPAAHLPPIGYLAAPENRQQMTRRYGRGQSTINALREAPEAPYPTDLRETSNKRARKPKVQVEQGASRSSGRLDVPVAPSSHDLSGETATGQFQSAGFSSIQPQVPTMGPQFRQQIGSEGPFQSADFFD</sequence>
<reference evidence="2 4" key="1">
    <citation type="journal article" date="2020" name="Stud. Mycol.">
        <title>101 Dothideomycetes genomes: a test case for predicting lifestyles and emergence of pathogens.</title>
        <authorList>
            <person name="Haridas S."/>
            <person name="Albert R."/>
            <person name="Binder M."/>
            <person name="Bloem J."/>
            <person name="Labutti K."/>
            <person name="Salamov A."/>
            <person name="Andreopoulos B."/>
            <person name="Baker S."/>
            <person name="Barry K."/>
            <person name="Bills G."/>
            <person name="Bluhm B."/>
            <person name="Cannon C."/>
            <person name="Castanera R."/>
            <person name="Culley D."/>
            <person name="Daum C."/>
            <person name="Ezra D."/>
            <person name="Gonzalez J."/>
            <person name="Henrissat B."/>
            <person name="Kuo A."/>
            <person name="Liang C."/>
            <person name="Lipzen A."/>
            <person name="Lutzoni F."/>
            <person name="Magnuson J."/>
            <person name="Mondo S."/>
            <person name="Nolan M."/>
            <person name="Ohm R."/>
            <person name="Pangilinan J."/>
            <person name="Park H.-J."/>
            <person name="Ramirez L."/>
            <person name="Alfaro M."/>
            <person name="Sun H."/>
            <person name="Tritt A."/>
            <person name="Yoshinaga Y."/>
            <person name="Zwiers L.-H."/>
            <person name="Turgeon B."/>
            <person name="Goodwin S."/>
            <person name="Spatafora J."/>
            <person name="Crous P."/>
            <person name="Grigoriev I."/>
        </authorList>
    </citation>
    <scope>NUCLEOTIDE SEQUENCE</scope>
    <source>
        <strain evidence="2 4">CBS 304.34</strain>
    </source>
</reference>
<name>A0A6A6Y2L7_9PEZI</name>
<evidence type="ECO:0000313" key="3">
    <source>
        <dbReference type="Proteomes" id="UP000504636"/>
    </source>
</evidence>
<proteinExistence type="predicted"/>
<evidence type="ECO:0000256" key="1">
    <source>
        <dbReference type="SAM" id="MobiDB-lite"/>
    </source>
</evidence>
<feature type="region of interest" description="Disordered" evidence="1">
    <location>
        <begin position="480"/>
        <end position="576"/>
    </location>
</feature>
<protein>
    <submittedName>
        <fullName evidence="2 4">Uncharacterized protein</fullName>
    </submittedName>
</protein>
<feature type="compositionally biased region" description="Basic and acidic residues" evidence="1">
    <location>
        <begin position="324"/>
        <end position="354"/>
    </location>
</feature>
<dbReference type="RefSeq" id="XP_033570015.1">
    <property type="nucleotide sequence ID" value="XM_033726898.1"/>
</dbReference>
<organism evidence="2">
    <name type="scientific">Mytilinidion resinicola</name>
    <dbReference type="NCBI Taxonomy" id="574789"/>
    <lineage>
        <taxon>Eukaryota</taxon>
        <taxon>Fungi</taxon>
        <taxon>Dikarya</taxon>
        <taxon>Ascomycota</taxon>
        <taxon>Pezizomycotina</taxon>
        <taxon>Dothideomycetes</taxon>
        <taxon>Pleosporomycetidae</taxon>
        <taxon>Mytilinidiales</taxon>
        <taxon>Mytilinidiaceae</taxon>
        <taxon>Mytilinidion</taxon>
    </lineage>
</organism>
<feature type="compositionally biased region" description="Polar residues" evidence="1">
    <location>
        <begin position="105"/>
        <end position="116"/>
    </location>
</feature>
<keyword evidence="3" id="KW-1185">Reference proteome</keyword>
<reference evidence="4" key="2">
    <citation type="submission" date="2020-04" db="EMBL/GenBank/DDBJ databases">
        <authorList>
            <consortium name="NCBI Genome Project"/>
        </authorList>
    </citation>
    <scope>NUCLEOTIDE SEQUENCE</scope>
    <source>
        <strain evidence="4">CBS 304.34</strain>
    </source>
</reference>
<feature type="region of interest" description="Disordered" evidence="1">
    <location>
        <begin position="319"/>
        <end position="383"/>
    </location>
</feature>
<feature type="compositionally biased region" description="Polar residues" evidence="1">
    <location>
        <begin position="534"/>
        <end position="552"/>
    </location>
</feature>
<feature type="compositionally biased region" description="Polar residues" evidence="1">
    <location>
        <begin position="364"/>
        <end position="374"/>
    </location>
</feature>
<accession>A0A6A6Y2L7</accession>
<dbReference type="GeneID" id="54467791"/>
<reference evidence="4" key="3">
    <citation type="submission" date="2025-04" db="UniProtKB">
        <authorList>
            <consortium name="RefSeq"/>
        </authorList>
    </citation>
    <scope>IDENTIFICATION</scope>
    <source>
        <strain evidence="4">CBS 304.34</strain>
    </source>
</reference>